<dbReference type="GO" id="GO:0030091">
    <property type="term" value="P:protein repair"/>
    <property type="evidence" value="ECO:0007669"/>
    <property type="project" value="InterPro"/>
</dbReference>
<keyword evidence="6" id="KW-1185">Reference proteome</keyword>
<evidence type="ECO:0000256" key="3">
    <source>
        <dbReference type="ARBA" id="ARBA00048488"/>
    </source>
</evidence>
<reference evidence="6" key="1">
    <citation type="submission" date="2023-07" db="EMBL/GenBank/DDBJ databases">
        <authorList>
            <person name="Luz R."/>
            <person name="Cordeiro R."/>
            <person name="Fonseca A."/>
            <person name="Goncalves V."/>
        </authorList>
    </citation>
    <scope>NUCLEOTIDE SEQUENCE [LARGE SCALE GENOMIC DNA]</scope>
    <source>
        <strain evidence="6">BACA0444</strain>
    </source>
</reference>
<evidence type="ECO:0000259" key="4">
    <source>
        <dbReference type="PROSITE" id="PS51790"/>
    </source>
</evidence>
<comment type="caution">
    <text evidence="5">The sequence shown here is derived from an EMBL/GenBank/DDBJ whole genome shotgun (WGS) entry which is preliminary data.</text>
</comment>
<dbReference type="EMBL" id="JAVMIP010000007">
    <property type="protein sequence ID" value="MDS3860944.1"/>
    <property type="molecule type" value="Genomic_DNA"/>
</dbReference>
<dbReference type="InterPro" id="IPR011057">
    <property type="entry name" value="Mss4-like_sf"/>
</dbReference>
<dbReference type="PROSITE" id="PS51790">
    <property type="entry name" value="MSRB"/>
    <property type="match status" value="1"/>
</dbReference>
<evidence type="ECO:0000313" key="6">
    <source>
        <dbReference type="Proteomes" id="UP001268256"/>
    </source>
</evidence>
<dbReference type="PANTHER" id="PTHR10173">
    <property type="entry name" value="METHIONINE SULFOXIDE REDUCTASE"/>
    <property type="match status" value="1"/>
</dbReference>
<keyword evidence="2 5" id="KW-0560">Oxidoreductase</keyword>
<dbReference type="Gene3D" id="2.170.150.20">
    <property type="entry name" value="Peptide methionine sulfoxide reductase"/>
    <property type="match status" value="1"/>
</dbReference>
<dbReference type="PANTHER" id="PTHR10173:SF57">
    <property type="entry name" value="PEPTIDE-METHIONINE (R)-S-OXIDE REDUCTASE"/>
    <property type="match status" value="1"/>
</dbReference>
<dbReference type="NCBIfam" id="TIGR00357">
    <property type="entry name" value="peptide-methionine (R)-S-oxide reductase MsrB"/>
    <property type="match status" value="1"/>
</dbReference>
<feature type="domain" description="MsrB" evidence="4">
    <location>
        <begin position="44"/>
        <end position="165"/>
    </location>
</feature>
<dbReference type="Proteomes" id="UP001268256">
    <property type="component" value="Unassembled WGS sequence"/>
</dbReference>
<dbReference type="GO" id="GO:0005737">
    <property type="term" value="C:cytoplasm"/>
    <property type="evidence" value="ECO:0007669"/>
    <property type="project" value="TreeGrafter"/>
</dbReference>
<dbReference type="Pfam" id="PF01641">
    <property type="entry name" value="SelR"/>
    <property type="match status" value="1"/>
</dbReference>
<sequence length="165" mass="18059">MNKRTFLKLGIGSLGLVGIAELLGIKLFPGDALANSTFEVTKSESEWRKILSPGQYYVLRMKGTELPNSSPLDKEYRAGTFFCAGCQLPLFSSQAKYDSGTGWPSFTKPISGAIATSVDNSFFMTRTEVHCRRCGGHLGHVFLDNRSASGSRYCMNGLALKFVAR</sequence>
<dbReference type="GO" id="GO:0006979">
    <property type="term" value="P:response to oxidative stress"/>
    <property type="evidence" value="ECO:0007669"/>
    <property type="project" value="InterPro"/>
</dbReference>
<dbReference type="InterPro" id="IPR028427">
    <property type="entry name" value="Met_Sox_Rdtase_MsrB"/>
</dbReference>
<dbReference type="SUPFAM" id="SSF51316">
    <property type="entry name" value="Mss4-like"/>
    <property type="match status" value="1"/>
</dbReference>
<dbReference type="AlphaFoldDB" id="A0AAE4FRH8"/>
<gene>
    <name evidence="5" type="primary">msrB</name>
    <name evidence="5" type="ORF">RIF25_08970</name>
</gene>
<evidence type="ECO:0000313" key="5">
    <source>
        <dbReference type="EMBL" id="MDS3860944.1"/>
    </source>
</evidence>
<name>A0AAE4FRH8_9CYAN</name>
<dbReference type="InterPro" id="IPR002579">
    <property type="entry name" value="Met_Sox_Rdtase_MsrB_dom"/>
</dbReference>
<evidence type="ECO:0000256" key="2">
    <source>
        <dbReference type="ARBA" id="ARBA00023002"/>
    </source>
</evidence>
<dbReference type="EC" id="1.8.4.12" evidence="1"/>
<proteinExistence type="predicted"/>
<organism evidence="5 6">
    <name type="scientific">Pseudocalidococcus azoricus BACA0444</name>
    <dbReference type="NCBI Taxonomy" id="2918990"/>
    <lineage>
        <taxon>Bacteria</taxon>
        <taxon>Bacillati</taxon>
        <taxon>Cyanobacteriota</taxon>
        <taxon>Cyanophyceae</taxon>
        <taxon>Acaryochloridales</taxon>
        <taxon>Thermosynechococcaceae</taxon>
        <taxon>Pseudocalidococcus</taxon>
        <taxon>Pseudocalidococcus azoricus</taxon>
    </lineage>
</organism>
<dbReference type="GO" id="GO:0033743">
    <property type="term" value="F:peptide-methionine (R)-S-oxide reductase activity"/>
    <property type="evidence" value="ECO:0007669"/>
    <property type="project" value="UniProtKB-EC"/>
</dbReference>
<dbReference type="RefSeq" id="WP_322878204.1">
    <property type="nucleotide sequence ID" value="NZ_JAVMIP010000007.1"/>
</dbReference>
<accession>A0AAE4FRH8</accession>
<evidence type="ECO:0000256" key="1">
    <source>
        <dbReference type="ARBA" id="ARBA00012499"/>
    </source>
</evidence>
<protein>
    <recommendedName>
        <fullName evidence="1">peptide-methionine (R)-S-oxide reductase</fullName>
        <ecNumber evidence="1">1.8.4.12</ecNumber>
    </recommendedName>
</protein>
<comment type="catalytic activity">
    <reaction evidence="3">
        <text>L-methionyl-[protein] + [thioredoxin]-disulfide + H2O = L-methionyl-(R)-S-oxide-[protein] + [thioredoxin]-dithiol</text>
        <dbReference type="Rhea" id="RHEA:24164"/>
        <dbReference type="Rhea" id="RHEA-COMP:10698"/>
        <dbReference type="Rhea" id="RHEA-COMP:10700"/>
        <dbReference type="Rhea" id="RHEA-COMP:12313"/>
        <dbReference type="Rhea" id="RHEA-COMP:12314"/>
        <dbReference type="ChEBI" id="CHEBI:15377"/>
        <dbReference type="ChEBI" id="CHEBI:16044"/>
        <dbReference type="ChEBI" id="CHEBI:29950"/>
        <dbReference type="ChEBI" id="CHEBI:45764"/>
        <dbReference type="ChEBI" id="CHEBI:50058"/>
        <dbReference type="EC" id="1.8.4.12"/>
    </reaction>
</comment>